<dbReference type="SMART" id="SM01321">
    <property type="entry name" value="Y1_Tnp"/>
    <property type="match status" value="1"/>
</dbReference>
<dbReference type="SUPFAM" id="SSF143422">
    <property type="entry name" value="Transposase IS200-like"/>
    <property type="match status" value="1"/>
</dbReference>
<evidence type="ECO:0000259" key="1">
    <source>
        <dbReference type="SMART" id="SM01321"/>
    </source>
</evidence>
<sequence>MVGDIAHVFNRGVDKRKIFLDKNDYFRFTNDLFLINNKSGKIRTRRKENLNPLEFNQEKLVEVLKWTILPNHFHLLLYEVIEGGISEYIRRLGNAYTKYFNTKNKGRSGYLFQNKAQIVPIQEDSQFLYIPFYIDLNVLDLKFKDWKSNRPGKVEAKSFLRTYDWSSYKDYFGEGRRDFIINKELFYSLFNTELKKYENELLDFMHEADVSTWHVDTRAIAP</sequence>
<evidence type="ECO:0000313" key="2">
    <source>
        <dbReference type="EMBL" id="OHA95919.1"/>
    </source>
</evidence>
<dbReference type="AlphaFoldDB" id="A0A1G2TGW2"/>
<dbReference type="InterPro" id="IPR036515">
    <property type="entry name" value="Transposase_17_sf"/>
</dbReference>
<dbReference type="GO" id="GO:0006313">
    <property type="term" value="P:DNA transposition"/>
    <property type="evidence" value="ECO:0007669"/>
    <property type="project" value="InterPro"/>
</dbReference>
<dbReference type="GO" id="GO:0003677">
    <property type="term" value="F:DNA binding"/>
    <property type="evidence" value="ECO:0007669"/>
    <property type="project" value="InterPro"/>
</dbReference>
<dbReference type="PANTHER" id="PTHR34322:SF2">
    <property type="entry name" value="TRANSPOSASE IS200-LIKE DOMAIN-CONTAINING PROTEIN"/>
    <property type="match status" value="1"/>
</dbReference>
<name>A0A1G2TGW2_9BACT</name>
<comment type="caution">
    <text evidence="2">The sequence shown here is derived from an EMBL/GenBank/DDBJ whole genome shotgun (WGS) entry which is preliminary data.</text>
</comment>
<dbReference type="Gene3D" id="3.30.70.1290">
    <property type="entry name" value="Transposase IS200-like"/>
    <property type="match status" value="1"/>
</dbReference>
<dbReference type="Proteomes" id="UP000178175">
    <property type="component" value="Unassembled WGS sequence"/>
</dbReference>
<protein>
    <recommendedName>
        <fullName evidence="1">Transposase IS200-like domain-containing protein</fullName>
    </recommendedName>
</protein>
<dbReference type="PANTHER" id="PTHR34322">
    <property type="entry name" value="TRANSPOSASE, Y1_TNP DOMAIN-CONTAINING"/>
    <property type="match status" value="1"/>
</dbReference>
<gene>
    <name evidence="2" type="ORF">A3C70_02845</name>
</gene>
<dbReference type="EMBL" id="MHVR01000014">
    <property type="protein sequence ID" value="OHA95919.1"/>
    <property type="molecule type" value="Genomic_DNA"/>
</dbReference>
<proteinExistence type="predicted"/>
<organism evidence="2 3">
    <name type="scientific">Candidatus Zambryskibacteria bacterium RIFCSPHIGHO2_02_FULL_43_14</name>
    <dbReference type="NCBI Taxonomy" id="1802748"/>
    <lineage>
        <taxon>Bacteria</taxon>
        <taxon>Candidatus Zambryskiibacteriota</taxon>
    </lineage>
</organism>
<reference evidence="2 3" key="1">
    <citation type="journal article" date="2016" name="Nat. Commun.">
        <title>Thousands of microbial genomes shed light on interconnected biogeochemical processes in an aquifer system.</title>
        <authorList>
            <person name="Anantharaman K."/>
            <person name="Brown C.T."/>
            <person name="Hug L.A."/>
            <person name="Sharon I."/>
            <person name="Castelle C.J."/>
            <person name="Probst A.J."/>
            <person name="Thomas B.C."/>
            <person name="Singh A."/>
            <person name="Wilkins M.J."/>
            <person name="Karaoz U."/>
            <person name="Brodie E.L."/>
            <person name="Williams K.H."/>
            <person name="Hubbard S.S."/>
            <person name="Banfield J.F."/>
        </authorList>
    </citation>
    <scope>NUCLEOTIDE SEQUENCE [LARGE SCALE GENOMIC DNA]</scope>
</reference>
<accession>A0A1G2TGW2</accession>
<dbReference type="InterPro" id="IPR002686">
    <property type="entry name" value="Transposase_17"/>
</dbReference>
<dbReference type="GO" id="GO:0004803">
    <property type="term" value="F:transposase activity"/>
    <property type="evidence" value="ECO:0007669"/>
    <property type="project" value="InterPro"/>
</dbReference>
<feature type="domain" description="Transposase IS200-like" evidence="1">
    <location>
        <begin position="2"/>
        <end position="137"/>
    </location>
</feature>
<evidence type="ECO:0000313" key="3">
    <source>
        <dbReference type="Proteomes" id="UP000178175"/>
    </source>
</evidence>